<keyword evidence="3" id="KW-1185">Reference proteome</keyword>
<accession>A0A1D2NCH9</accession>
<sequence length="296" mass="33727">MTTEDRKISRALEVITAVGFWLLLLVEIFSWINFIFQPNSISYIFSTFPESWQKFCIFRFTFYAFEFWSKVLFSSCNGFWISLFHILPSLILILWARNLMNGSYTISGHIQNYKLLQTLFTQLNAIIGRLYLSILVGVLGCTSIVLFYSIIKFHGGKVHNTTYLFYACTALVTLAFIQTLLYVNGSVYEMSGKYLHKIRKQTPNGNTFLEKLVRKQVKDQEYFLSASEPALASSGLGSTGVRNPRNVGFTGIFTMTAASGSPFWRGRLAILAVFRKDTQVFNNACPNVDKLRTYLG</sequence>
<reference evidence="2 3" key="1">
    <citation type="journal article" date="2016" name="Genome Biol. Evol.">
        <title>Gene Family Evolution Reflects Adaptation to Soil Environmental Stressors in the Genome of the Collembolan Orchesella cincta.</title>
        <authorList>
            <person name="Faddeeva-Vakhrusheva A."/>
            <person name="Derks M.F."/>
            <person name="Anvar S.Y."/>
            <person name="Agamennone V."/>
            <person name="Suring W."/>
            <person name="Smit S."/>
            <person name="van Straalen N.M."/>
            <person name="Roelofs D."/>
        </authorList>
    </citation>
    <scope>NUCLEOTIDE SEQUENCE [LARGE SCALE GENOMIC DNA]</scope>
    <source>
        <tissue evidence="2">Mixed pool</tissue>
    </source>
</reference>
<evidence type="ECO:0008006" key="4">
    <source>
        <dbReference type="Google" id="ProtNLM"/>
    </source>
</evidence>
<protein>
    <recommendedName>
        <fullName evidence="4">Transmembrane protein</fullName>
    </recommendedName>
</protein>
<feature type="transmembrane region" description="Helical" evidence="1">
    <location>
        <begin position="163"/>
        <end position="183"/>
    </location>
</feature>
<proteinExistence type="predicted"/>
<dbReference type="AlphaFoldDB" id="A0A1D2NCH9"/>
<comment type="caution">
    <text evidence="2">The sequence shown here is derived from an EMBL/GenBank/DDBJ whole genome shotgun (WGS) entry which is preliminary data.</text>
</comment>
<feature type="transmembrane region" description="Helical" evidence="1">
    <location>
        <begin position="78"/>
        <end position="96"/>
    </location>
</feature>
<dbReference type="Proteomes" id="UP000094527">
    <property type="component" value="Unassembled WGS sequence"/>
</dbReference>
<keyword evidence="1" id="KW-1133">Transmembrane helix</keyword>
<feature type="transmembrane region" description="Helical" evidence="1">
    <location>
        <begin position="12"/>
        <end position="36"/>
    </location>
</feature>
<evidence type="ECO:0000313" key="3">
    <source>
        <dbReference type="Proteomes" id="UP000094527"/>
    </source>
</evidence>
<organism evidence="2 3">
    <name type="scientific">Orchesella cincta</name>
    <name type="common">Springtail</name>
    <name type="synonym">Podura cincta</name>
    <dbReference type="NCBI Taxonomy" id="48709"/>
    <lineage>
        <taxon>Eukaryota</taxon>
        <taxon>Metazoa</taxon>
        <taxon>Ecdysozoa</taxon>
        <taxon>Arthropoda</taxon>
        <taxon>Hexapoda</taxon>
        <taxon>Collembola</taxon>
        <taxon>Entomobryomorpha</taxon>
        <taxon>Entomobryoidea</taxon>
        <taxon>Orchesellidae</taxon>
        <taxon>Orchesellinae</taxon>
        <taxon>Orchesella</taxon>
    </lineage>
</organism>
<keyword evidence="1" id="KW-0812">Transmembrane</keyword>
<gene>
    <name evidence="2" type="ORF">Ocin01_03723</name>
</gene>
<dbReference type="EMBL" id="LJIJ01000091">
    <property type="protein sequence ID" value="ODN02968.1"/>
    <property type="molecule type" value="Genomic_DNA"/>
</dbReference>
<keyword evidence="1" id="KW-0472">Membrane</keyword>
<evidence type="ECO:0000256" key="1">
    <source>
        <dbReference type="SAM" id="Phobius"/>
    </source>
</evidence>
<name>A0A1D2NCH9_ORCCI</name>
<evidence type="ECO:0000313" key="2">
    <source>
        <dbReference type="EMBL" id="ODN02968.1"/>
    </source>
</evidence>
<feature type="transmembrane region" description="Helical" evidence="1">
    <location>
        <begin position="130"/>
        <end position="151"/>
    </location>
</feature>
<feature type="non-terminal residue" evidence="2">
    <location>
        <position position="296"/>
    </location>
</feature>